<dbReference type="EMBL" id="DF839522">
    <property type="protein sequence ID" value="GAT43950.1"/>
    <property type="molecule type" value="Genomic_DNA"/>
</dbReference>
<organism evidence="1 2">
    <name type="scientific">Mycena chlorophos</name>
    <name type="common">Agaric fungus</name>
    <name type="synonym">Agaricus chlorophos</name>
    <dbReference type="NCBI Taxonomy" id="658473"/>
    <lineage>
        <taxon>Eukaryota</taxon>
        <taxon>Fungi</taxon>
        <taxon>Dikarya</taxon>
        <taxon>Basidiomycota</taxon>
        <taxon>Agaricomycotina</taxon>
        <taxon>Agaricomycetes</taxon>
        <taxon>Agaricomycetidae</taxon>
        <taxon>Agaricales</taxon>
        <taxon>Marasmiineae</taxon>
        <taxon>Mycenaceae</taxon>
        <taxon>Mycena</taxon>
    </lineage>
</organism>
<protein>
    <submittedName>
        <fullName evidence="1">Uncharacterized protein</fullName>
    </submittedName>
</protein>
<evidence type="ECO:0000313" key="2">
    <source>
        <dbReference type="Proteomes" id="UP000815677"/>
    </source>
</evidence>
<keyword evidence="2" id="KW-1185">Reference proteome</keyword>
<name>A0ABQ0KZA7_MYCCL</name>
<accession>A0ABQ0KZA7</accession>
<sequence length="235" mass="26208">MRNTLESNPILLGALSSRPHTLRQARSLTRFVRSHILKKERVLLPHRPLASTIDNLLANRVTRRTRTETRTPGRLPISFDQQHDPFLAAPSLKAPLPALISPSSFPSPFTPHNQLLHTPFVPPKATPRRIQYRSPVADENSSPAFAFPESPVARLSKRLIAPPSKNVSRRLSYPQSATSAWSPDHHPMGNLASPVFIRSASSLFASAARSPPLVSPRFELDQLHFSPFQFDVLSF</sequence>
<dbReference type="Proteomes" id="UP000815677">
    <property type="component" value="Unassembled WGS sequence"/>
</dbReference>
<evidence type="ECO:0000313" key="1">
    <source>
        <dbReference type="EMBL" id="GAT43950.1"/>
    </source>
</evidence>
<gene>
    <name evidence="1" type="ORF">MCHLO_01608</name>
</gene>
<reference evidence="1" key="1">
    <citation type="submission" date="2014-09" db="EMBL/GenBank/DDBJ databases">
        <title>Genome sequence of the luminous mushroom Mycena chlorophos for searching fungal bioluminescence genes.</title>
        <authorList>
            <person name="Tanaka Y."/>
            <person name="Kasuga D."/>
            <person name="Oba Y."/>
            <person name="Hase S."/>
            <person name="Sato K."/>
            <person name="Oba Y."/>
            <person name="Sakakibara Y."/>
        </authorList>
    </citation>
    <scope>NUCLEOTIDE SEQUENCE</scope>
</reference>
<proteinExistence type="predicted"/>